<keyword evidence="3 8" id="KW-0863">Zinc-finger</keyword>
<dbReference type="SUPFAM" id="SSF57667">
    <property type="entry name" value="beta-beta-alpha zinc fingers"/>
    <property type="match status" value="1"/>
</dbReference>
<dbReference type="Pfam" id="PF13912">
    <property type="entry name" value="zf-C2H2_6"/>
    <property type="match status" value="1"/>
</dbReference>
<comment type="subcellular location">
    <subcellularLocation>
        <location evidence="1">Nucleus</location>
    </subcellularLocation>
</comment>
<dbReference type="PROSITE" id="PS50157">
    <property type="entry name" value="ZINC_FINGER_C2H2_2"/>
    <property type="match status" value="1"/>
</dbReference>
<keyword evidence="2" id="KW-0479">Metal-binding</keyword>
<evidence type="ECO:0000313" key="12">
    <source>
        <dbReference type="Proteomes" id="UP000712281"/>
    </source>
</evidence>
<dbReference type="PANTHER" id="PTHR45801">
    <property type="entry name" value="OS07G0101800 PROTEIN"/>
    <property type="match status" value="1"/>
</dbReference>
<dbReference type="Gene3D" id="3.30.160.60">
    <property type="entry name" value="Classic Zinc Finger"/>
    <property type="match status" value="1"/>
</dbReference>
<dbReference type="PANTHER" id="PTHR45801:SF102">
    <property type="entry name" value="ZINC FINGER PROTEIN 11"/>
    <property type="match status" value="1"/>
</dbReference>
<dbReference type="PROSITE" id="PS00028">
    <property type="entry name" value="ZINC_FINGER_C2H2_1"/>
    <property type="match status" value="1"/>
</dbReference>
<dbReference type="InterPro" id="IPR052426">
    <property type="entry name" value="Plant_dev_regulator"/>
</dbReference>
<feature type="region of interest" description="Disordered" evidence="9">
    <location>
        <begin position="89"/>
        <end position="110"/>
    </location>
</feature>
<feature type="compositionally biased region" description="Polar residues" evidence="9">
    <location>
        <begin position="1"/>
        <end position="13"/>
    </location>
</feature>
<dbReference type="EMBL" id="QGKW02001911">
    <property type="protein sequence ID" value="KAF2569820.1"/>
    <property type="molecule type" value="Genomic_DNA"/>
</dbReference>
<name>A0A8S9II99_BRACR</name>
<dbReference type="SMART" id="SM00355">
    <property type="entry name" value="ZnF_C2H2"/>
    <property type="match status" value="1"/>
</dbReference>
<dbReference type="InterPro" id="IPR036236">
    <property type="entry name" value="Znf_C2H2_sf"/>
</dbReference>
<dbReference type="InterPro" id="IPR013087">
    <property type="entry name" value="Znf_C2H2_type"/>
</dbReference>
<feature type="region of interest" description="Disordered" evidence="9">
    <location>
        <begin position="1"/>
        <end position="28"/>
    </location>
</feature>
<feature type="domain" description="C2H2-type" evidence="10">
    <location>
        <begin position="49"/>
        <end position="76"/>
    </location>
</feature>
<dbReference type="Proteomes" id="UP000712281">
    <property type="component" value="Unassembled WGS sequence"/>
</dbReference>
<comment type="caution">
    <text evidence="11">The sequence shown here is derived from an EMBL/GenBank/DDBJ whole genome shotgun (WGS) entry which is preliminary data.</text>
</comment>
<proteinExistence type="predicted"/>
<evidence type="ECO:0000256" key="5">
    <source>
        <dbReference type="ARBA" id="ARBA00023015"/>
    </source>
</evidence>
<gene>
    <name evidence="11" type="ORF">F2Q68_00023816</name>
</gene>
<evidence type="ECO:0000256" key="7">
    <source>
        <dbReference type="ARBA" id="ARBA00023242"/>
    </source>
</evidence>
<dbReference type="GO" id="GO:0005634">
    <property type="term" value="C:nucleus"/>
    <property type="evidence" value="ECO:0007669"/>
    <property type="project" value="UniProtKB-SubCell"/>
</dbReference>
<keyword evidence="5" id="KW-0805">Transcription regulation</keyword>
<evidence type="ECO:0000256" key="2">
    <source>
        <dbReference type="ARBA" id="ARBA00022723"/>
    </source>
</evidence>
<evidence type="ECO:0000256" key="3">
    <source>
        <dbReference type="ARBA" id="ARBA00022771"/>
    </source>
</evidence>
<organism evidence="11 12">
    <name type="scientific">Brassica cretica</name>
    <name type="common">Mustard</name>
    <dbReference type="NCBI Taxonomy" id="69181"/>
    <lineage>
        <taxon>Eukaryota</taxon>
        <taxon>Viridiplantae</taxon>
        <taxon>Streptophyta</taxon>
        <taxon>Embryophyta</taxon>
        <taxon>Tracheophyta</taxon>
        <taxon>Spermatophyta</taxon>
        <taxon>Magnoliopsida</taxon>
        <taxon>eudicotyledons</taxon>
        <taxon>Gunneridae</taxon>
        <taxon>Pentapetalae</taxon>
        <taxon>rosids</taxon>
        <taxon>malvids</taxon>
        <taxon>Brassicales</taxon>
        <taxon>Brassicaceae</taxon>
        <taxon>Brassiceae</taxon>
        <taxon>Brassica</taxon>
    </lineage>
</organism>
<keyword evidence="7" id="KW-0539">Nucleus</keyword>
<evidence type="ECO:0000256" key="4">
    <source>
        <dbReference type="ARBA" id="ARBA00022833"/>
    </source>
</evidence>
<evidence type="ECO:0000256" key="6">
    <source>
        <dbReference type="ARBA" id="ARBA00023163"/>
    </source>
</evidence>
<evidence type="ECO:0000259" key="10">
    <source>
        <dbReference type="PROSITE" id="PS50157"/>
    </source>
</evidence>
<evidence type="ECO:0000256" key="8">
    <source>
        <dbReference type="PROSITE-ProRule" id="PRU00042"/>
    </source>
</evidence>
<feature type="compositionally biased region" description="Low complexity" evidence="9">
    <location>
        <begin position="98"/>
        <end position="110"/>
    </location>
</feature>
<dbReference type="AlphaFoldDB" id="A0A8S9II99"/>
<evidence type="ECO:0000256" key="9">
    <source>
        <dbReference type="SAM" id="MobiDB-lite"/>
    </source>
</evidence>
<protein>
    <recommendedName>
        <fullName evidence="10">C2H2-type domain-containing protein</fullName>
    </recommendedName>
</protein>
<sequence length="292" mass="32930">MKRTQLASLSSRNKTQEKEEGDTNGNDRIIMNHYKNYEAGLIPWPPKNYTCSFCRREFRSAQALGGHMNVHRRDKAKLRQIPTWLFDPHHHHTPVRNPNPNLNSSSSTTLAHHEPSLLNKICITTRFDILDNATSYEGLMVEREKNNNNVRSRDLKKTAMDSCHAAKCEISRGDLMNKKDGVMGLELGMRLRNPKQVLDLELRLGTGVWPSARASGLALVEHLAQECIWSVTTDWYQSQVERLASSTGVWPSARASGLALVEHLAQECIWSVTTDWYQSQGSVVLGLRGGLS</sequence>
<evidence type="ECO:0000313" key="11">
    <source>
        <dbReference type="EMBL" id="KAF2569820.1"/>
    </source>
</evidence>
<keyword evidence="4" id="KW-0862">Zinc</keyword>
<accession>A0A8S9II99</accession>
<reference evidence="11" key="1">
    <citation type="submission" date="2019-12" db="EMBL/GenBank/DDBJ databases">
        <title>Genome sequencing and annotation of Brassica cretica.</title>
        <authorList>
            <person name="Studholme D.J."/>
            <person name="Sarris P.F."/>
        </authorList>
    </citation>
    <scope>NUCLEOTIDE SEQUENCE</scope>
    <source>
        <strain evidence="11">PFS-001/15</strain>
        <tissue evidence="11">Leaf</tissue>
    </source>
</reference>
<dbReference type="GO" id="GO:0008270">
    <property type="term" value="F:zinc ion binding"/>
    <property type="evidence" value="ECO:0007669"/>
    <property type="project" value="UniProtKB-KW"/>
</dbReference>
<evidence type="ECO:0000256" key="1">
    <source>
        <dbReference type="ARBA" id="ARBA00004123"/>
    </source>
</evidence>
<keyword evidence="6" id="KW-0804">Transcription</keyword>